<evidence type="ECO:0000313" key="2">
    <source>
        <dbReference type="Proteomes" id="UP001341840"/>
    </source>
</evidence>
<sequence length="109" mass="11863">MSARGNAVAAIAALPPGRLEVAAAVAGNDRKGEMRPNHGSAITVVDGVAVEAPVVVSMSKKRDALRENDLNLKRRQRTPSKFFPLLLHSPPMFSKVTGTTTRFPFFRRH</sequence>
<dbReference type="EMBL" id="JASCZI010271967">
    <property type="protein sequence ID" value="MED6218545.1"/>
    <property type="molecule type" value="Genomic_DNA"/>
</dbReference>
<evidence type="ECO:0000313" key="1">
    <source>
        <dbReference type="EMBL" id="MED6218545.1"/>
    </source>
</evidence>
<reference evidence="1 2" key="1">
    <citation type="journal article" date="2023" name="Plants (Basel)">
        <title>Bridging the Gap: Combining Genomics and Transcriptomics Approaches to Understand Stylosanthes scabra, an Orphan Legume from the Brazilian Caatinga.</title>
        <authorList>
            <person name="Ferreira-Neto J.R.C."/>
            <person name="da Silva M.D."/>
            <person name="Binneck E."/>
            <person name="de Melo N.F."/>
            <person name="da Silva R.H."/>
            <person name="de Melo A.L.T.M."/>
            <person name="Pandolfi V."/>
            <person name="Bustamante F.O."/>
            <person name="Brasileiro-Vidal A.C."/>
            <person name="Benko-Iseppon A.M."/>
        </authorList>
    </citation>
    <scope>NUCLEOTIDE SEQUENCE [LARGE SCALE GENOMIC DNA]</scope>
    <source>
        <tissue evidence="1">Leaves</tissue>
    </source>
</reference>
<gene>
    <name evidence="1" type="ORF">PIB30_027619</name>
</gene>
<keyword evidence="2" id="KW-1185">Reference proteome</keyword>
<protein>
    <submittedName>
        <fullName evidence="1">Uncharacterized protein</fullName>
    </submittedName>
</protein>
<organism evidence="1 2">
    <name type="scientific">Stylosanthes scabra</name>
    <dbReference type="NCBI Taxonomy" id="79078"/>
    <lineage>
        <taxon>Eukaryota</taxon>
        <taxon>Viridiplantae</taxon>
        <taxon>Streptophyta</taxon>
        <taxon>Embryophyta</taxon>
        <taxon>Tracheophyta</taxon>
        <taxon>Spermatophyta</taxon>
        <taxon>Magnoliopsida</taxon>
        <taxon>eudicotyledons</taxon>
        <taxon>Gunneridae</taxon>
        <taxon>Pentapetalae</taxon>
        <taxon>rosids</taxon>
        <taxon>fabids</taxon>
        <taxon>Fabales</taxon>
        <taxon>Fabaceae</taxon>
        <taxon>Papilionoideae</taxon>
        <taxon>50 kb inversion clade</taxon>
        <taxon>dalbergioids sensu lato</taxon>
        <taxon>Dalbergieae</taxon>
        <taxon>Pterocarpus clade</taxon>
        <taxon>Stylosanthes</taxon>
    </lineage>
</organism>
<comment type="caution">
    <text evidence="1">The sequence shown here is derived from an EMBL/GenBank/DDBJ whole genome shotgun (WGS) entry which is preliminary data.</text>
</comment>
<name>A0ABU6Z7J0_9FABA</name>
<dbReference type="Proteomes" id="UP001341840">
    <property type="component" value="Unassembled WGS sequence"/>
</dbReference>
<proteinExistence type="predicted"/>
<accession>A0ABU6Z7J0</accession>